<keyword evidence="3" id="KW-0223">Dioxygenase</keyword>
<dbReference type="Pfam" id="PF14226">
    <property type="entry name" value="DIOX_N"/>
    <property type="match status" value="1"/>
</dbReference>
<dbReference type="InterPro" id="IPR026992">
    <property type="entry name" value="DIOX_N"/>
</dbReference>
<dbReference type="Pfam" id="PF03171">
    <property type="entry name" value="2OG-FeII_Oxy"/>
    <property type="match status" value="1"/>
</dbReference>
<comment type="catalytic activity">
    <reaction evidence="7">
        <text>gibberellin A1 + 2-oxoglutarate + O2 = gibberellin A8 + succinate + CO2</text>
        <dbReference type="Rhea" id="RHEA:15005"/>
        <dbReference type="ChEBI" id="CHEBI:15379"/>
        <dbReference type="ChEBI" id="CHEBI:16526"/>
        <dbReference type="ChEBI" id="CHEBI:16810"/>
        <dbReference type="ChEBI" id="CHEBI:30031"/>
        <dbReference type="ChEBI" id="CHEBI:58524"/>
        <dbReference type="ChEBI" id="CHEBI:58594"/>
        <dbReference type="EC" id="1.14.11.13"/>
    </reaction>
</comment>
<dbReference type="InterPro" id="IPR027443">
    <property type="entry name" value="IPNS-like_sf"/>
</dbReference>
<feature type="domain" description="Fe2OG dioxygenase" evidence="12">
    <location>
        <begin position="166"/>
        <end position="288"/>
    </location>
</feature>
<sequence length="377" mass="41835">MPCPTSIRTKKTKAVGIPTIDLSQSRAITSKSIVEACQEFGFFKLINHGVPHHAIAQLESQGFDFFQKPSSEKHRAGPPNPFGYGCKSIGSNGDMGDLEYLLLPSHNPATSILQSSISNDPLTFSHVVNEYVKSVRDLGCEILDLIGEGLWLPNKSVFSNLIRDVHSDSVLRINYYPGVQHIENRELSTKSHPSNDRIGFGEHSDPQILTILRANDVDGLQISLQDSIWVPVCPDPSAFYVLIGDVFQAMTNGRFVSVRHRAMANNSKNPRMSIMYFGAPSLNTWIAPLSEMMLPNDKSLYKPFTWAQYKKAAYSLRLADSQRDTELRNLLRPHPRPQPLPNHPTTKQDPIHLGQGNYPLFSSGVNSDPEGISSTGT</sequence>
<dbReference type="InterPro" id="IPR044861">
    <property type="entry name" value="IPNS-like_FE2OG_OXY"/>
</dbReference>
<evidence type="ECO:0000256" key="8">
    <source>
        <dbReference type="ARBA" id="ARBA00061282"/>
    </source>
</evidence>
<reference evidence="13" key="1">
    <citation type="submission" date="2023-03" db="UniProtKB">
        <authorList>
            <consortium name="EnsemblPlants"/>
        </authorList>
    </citation>
    <scope>IDENTIFICATION</scope>
</reference>
<dbReference type="FunFam" id="2.60.120.330:FF:000025">
    <property type="entry name" value="Gibberellin 2-beta-dioxygenase 2"/>
    <property type="match status" value="1"/>
</dbReference>
<keyword evidence="2 10" id="KW-0479">Metal-binding</keyword>
<dbReference type="PROSITE" id="PS51471">
    <property type="entry name" value="FE2OG_OXY"/>
    <property type="match status" value="1"/>
</dbReference>
<evidence type="ECO:0000256" key="4">
    <source>
        <dbReference type="ARBA" id="ARBA00023002"/>
    </source>
</evidence>
<dbReference type="InterPro" id="IPR005123">
    <property type="entry name" value="Oxoglu/Fe-dep_dioxygenase_dom"/>
</dbReference>
<name>A0A9I9DU96_CUCME</name>
<accession>A0A9I9DU96</accession>
<dbReference type="AlphaFoldDB" id="A0A9I9DU96"/>
<evidence type="ECO:0000256" key="5">
    <source>
        <dbReference type="ARBA" id="ARBA00023004"/>
    </source>
</evidence>
<evidence type="ECO:0000256" key="3">
    <source>
        <dbReference type="ARBA" id="ARBA00022964"/>
    </source>
</evidence>
<evidence type="ECO:0000256" key="10">
    <source>
        <dbReference type="RuleBase" id="RU003682"/>
    </source>
</evidence>
<dbReference type="GO" id="GO:0046872">
    <property type="term" value="F:metal ion binding"/>
    <property type="evidence" value="ECO:0007669"/>
    <property type="project" value="UniProtKB-KW"/>
</dbReference>
<organism evidence="13">
    <name type="scientific">Cucumis melo</name>
    <name type="common">Muskmelon</name>
    <dbReference type="NCBI Taxonomy" id="3656"/>
    <lineage>
        <taxon>Eukaryota</taxon>
        <taxon>Viridiplantae</taxon>
        <taxon>Streptophyta</taxon>
        <taxon>Embryophyta</taxon>
        <taxon>Tracheophyta</taxon>
        <taxon>Spermatophyta</taxon>
        <taxon>Magnoliopsida</taxon>
        <taxon>eudicotyledons</taxon>
        <taxon>Gunneridae</taxon>
        <taxon>Pentapetalae</taxon>
        <taxon>rosids</taxon>
        <taxon>fabids</taxon>
        <taxon>Cucurbitales</taxon>
        <taxon>Cucurbitaceae</taxon>
        <taxon>Benincaseae</taxon>
        <taxon>Cucumis</taxon>
    </lineage>
</organism>
<comment type="pathway">
    <text evidence="6">Plant hormone biosynthesis; gibberellin biosynthesis.</text>
</comment>
<protein>
    <recommendedName>
        <fullName evidence="9">gibberellin 2beta-dioxygenase</fullName>
        <ecNumber evidence="9">1.14.11.13</ecNumber>
    </recommendedName>
</protein>
<dbReference type="GO" id="GO:0009685">
    <property type="term" value="P:gibberellin metabolic process"/>
    <property type="evidence" value="ECO:0007669"/>
    <property type="project" value="UniProtKB-ARBA"/>
</dbReference>
<dbReference type="EC" id="1.14.11.13" evidence="9"/>
<evidence type="ECO:0000256" key="7">
    <source>
        <dbReference type="ARBA" id="ARBA00052204"/>
    </source>
</evidence>
<dbReference type="Gene3D" id="2.60.120.330">
    <property type="entry name" value="B-lactam Antibiotic, Isopenicillin N Synthase, Chain"/>
    <property type="match status" value="1"/>
</dbReference>
<evidence type="ECO:0000256" key="2">
    <source>
        <dbReference type="ARBA" id="ARBA00022723"/>
    </source>
</evidence>
<dbReference type="GO" id="GO:0045543">
    <property type="term" value="F:gibberellin 2-beta-dioxygenase activity"/>
    <property type="evidence" value="ECO:0007669"/>
    <property type="project" value="UniProtKB-EC"/>
</dbReference>
<evidence type="ECO:0000256" key="9">
    <source>
        <dbReference type="ARBA" id="ARBA00066708"/>
    </source>
</evidence>
<dbReference type="InterPro" id="IPR050231">
    <property type="entry name" value="Iron_ascorbate_oxido_reductase"/>
</dbReference>
<evidence type="ECO:0000313" key="13">
    <source>
        <dbReference type="EnsemblPlants" id="MELO3C023635.2.1"/>
    </source>
</evidence>
<dbReference type="PANTHER" id="PTHR47990">
    <property type="entry name" value="2-OXOGLUTARATE (2OG) AND FE(II)-DEPENDENT OXYGENASE SUPERFAMILY PROTEIN-RELATED"/>
    <property type="match status" value="1"/>
</dbReference>
<evidence type="ECO:0000256" key="1">
    <source>
        <dbReference type="ARBA" id="ARBA00004972"/>
    </source>
</evidence>
<keyword evidence="4 10" id="KW-0560">Oxidoreductase</keyword>
<comment type="pathway">
    <text evidence="1">Hormone biosynthesis.</text>
</comment>
<dbReference type="Gramene" id="MELO3C023635.2.1">
    <property type="protein sequence ID" value="MELO3C023635.2.1"/>
    <property type="gene ID" value="MELO3C023635.2"/>
</dbReference>
<dbReference type="PRINTS" id="PR00682">
    <property type="entry name" value="IPNSYNTHASE"/>
</dbReference>
<proteinExistence type="inferred from homology"/>
<dbReference type="EnsemblPlants" id="MELO3C023635.2.1">
    <property type="protein sequence ID" value="MELO3C023635.2.1"/>
    <property type="gene ID" value="MELO3C023635.2"/>
</dbReference>
<evidence type="ECO:0000259" key="12">
    <source>
        <dbReference type="PROSITE" id="PS51471"/>
    </source>
</evidence>
<keyword evidence="5 10" id="KW-0408">Iron</keyword>
<dbReference type="SUPFAM" id="SSF51197">
    <property type="entry name" value="Clavaminate synthase-like"/>
    <property type="match status" value="1"/>
</dbReference>
<feature type="region of interest" description="Disordered" evidence="11">
    <location>
        <begin position="331"/>
        <end position="377"/>
    </location>
</feature>
<evidence type="ECO:0000256" key="11">
    <source>
        <dbReference type="SAM" id="MobiDB-lite"/>
    </source>
</evidence>
<evidence type="ECO:0000256" key="6">
    <source>
        <dbReference type="ARBA" id="ARBA00037909"/>
    </source>
</evidence>
<comment type="similarity">
    <text evidence="8">Belongs to the iron/ascorbate-dependent oxidoreductase family. GA2OX subfamily.</text>
</comment>